<gene>
    <name evidence="2" type="ORF">ACFPIH_37975</name>
</gene>
<dbReference type="RefSeq" id="WP_381184229.1">
    <property type="nucleotide sequence ID" value="NZ_JBHSFK010000032.1"/>
</dbReference>
<protein>
    <submittedName>
        <fullName evidence="2">Uncharacterized protein</fullName>
    </submittedName>
</protein>
<organism evidence="2 3">
    <name type="scientific">Streptomyces vulcanius</name>
    <dbReference type="NCBI Taxonomy" id="1441876"/>
    <lineage>
        <taxon>Bacteria</taxon>
        <taxon>Bacillati</taxon>
        <taxon>Actinomycetota</taxon>
        <taxon>Actinomycetes</taxon>
        <taxon>Kitasatosporales</taxon>
        <taxon>Streptomycetaceae</taxon>
        <taxon>Streptomyces</taxon>
    </lineage>
</organism>
<dbReference type="EMBL" id="JBHSFK010000032">
    <property type="protein sequence ID" value="MFC4505204.1"/>
    <property type="molecule type" value="Genomic_DNA"/>
</dbReference>
<keyword evidence="3" id="KW-1185">Reference proteome</keyword>
<comment type="caution">
    <text evidence="2">The sequence shown here is derived from an EMBL/GenBank/DDBJ whole genome shotgun (WGS) entry which is preliminary data.</text>
</comment>
<reference evidence="3" key="1">
    <citation type="journal article" date="2019" name="Int. J. Syst. Evol. Microbiol.">
        <title>The Global Catalogue of Microorganisms (GCM) 10K type strain sequencing project: providing services to taxonomists for standard genome sequencing and annotation.</title>
        <authorList>
            <consortium name="The Broad Institute Genomics Platform"/>
            <consortium name="The Broad Institute Genome Sequencing Center for Infectious Disease"/>
            <person name="Wu L."/>
            <person name="Ma J."/>
        </authorList>
    </citation>
    <scope>NUCLEOTIDE SEQUENCE [LARGE SCALE GENOMIC DNA]</scope>
    <source>
        <strain evidence="3">CGMCC 4.7177</strain>
    </source>
</reference>
<evidence type="ECO:0000313" key="3">
    <source>
        <dbReference type="Proteomes" id="UP001595839"/>
    </source>
</evidence>
<feature type="region of interest" description="Disordered" evidence="1">
    <location>
        <begin position="1"/>
        <end position="25"/>
    </location>
</feature>
<sequence>MGGRRTPAGRPGPGGRPSAGRVRDPHLPHLCRRLAAEGHHRAARGLLISVLDFTDGVQPPGKGWREGLANDWRPYLRVISLEDRTRLTDTILDFARRDIAFGKQLMEVAAQSLGDISPELYALMRDPGTPPALMSALRGTASWAGRAGNGAAWPEVFTDET</sequence>
<dbReference type="Proteomes" id="UP001595839">
    <property type="component" value="Unassembled WGS sequence"/>
</dbReference>
<evidence type="ECO:0000256" key="1">
    <source>
        <dbReference type="SAM" id="MobiDB-lite"/>
    </source>
</evidence>
<accession>A0ABV9AZF0</accession>
<name>A0ABV9AZF0_9ACTN</name>
<proteinExistence type="predicted"/>
<evidence type="ECO:0000313" key="2">
    <source>
        <dbReference type="EMBL" id="MFC4505204.1"/>
    </source>
</evidence>